<name>A0ABR2QGS2_9ROSI</name>
<evidence type="ECO:0000313" key="2">
    <source>
        <dbReference type="Proteomes" id="UP001396334"/>
    </source>
</evidence>
<sequence length="112" mass="11971">MGERIFLSLFKWEACIALPQKDSNGELGLDPTILDGSRTGSLIPKTGPKFNSREGELALGSKEAVGLVAQEVGRNFESPQARILSWADRVKLNAGSLDLSSHFGVPPACGFV</sequence>
<gene>
    <name evidence="1" type="ORF">V6N11_082029</name>
</gene>
<protein>
    <submittedName>
        <fullName evidence="1">Uncharacterized protein</fullName>
    </submittedName>
</protein>
<keyword evidence="2" id="KW-1185">Reference proteome</keyword>
<dbReference type="Proteomes" id="UP001396334">
    <property type="component" value="Unassembled WGS sequence"/>
</dbReference>
<proteinExistence type="predicted"/>
<evidence type="ECO:0000313" key="1">
    <source>
        <dbReference type="EMBL" id="KAK8999891.1"/>
    </source>
</evidence>
<dbReference type="EMBL" id="JBBPBN010000038">
    <property type="protein sequence ID" value="KAK8999891.1"/>
    <property type="molecule type" value="Genomic_DNA"/>
</dbReference>
<reference evidence="1 2" key="1">
    <citation type="journal article" date="2024" name="G3 (Bethesda)">
        <title>Genome assembly of Hibiscus sabdariffa L. provides insights into metabolisms of medicinal natural products.</title>
        <authorList>
            <person name="Kim T."/>
        </authorList>
    </citation>
    <scope>NUCLEOTIDE SEQUENCE [LARGE SCALE GENOMIC DNA]</scope>
    <source>
        <strain evidence="1">TK-2024</strain>
        <tissue evidence="1">Old leaves</tissue>
    </source>
</reference>
<comment type="caution">
    <text evidence="1">The sequence shown here is derived from an EMBL/GenBank/DDBJ whole genome shotgun (WGS) entry which is preliminary data.</text>
</comment>
<accession>A0ABR2QGS2</accession>
<organism evidence="1 2">
    <name type="scientific">Hibiscus sabdariffa</name>
    <name type="common">roselle</name>
    <dbReference type="NCBI Taxonomy" id="183260"/>
    <lineage>
        <taxon>Eukaryota</taxon>
        <taxon>Viridiplantae</taxon>
        <taxon>Streptophyta</taxon>
        <taxon>Embryophyta</taxon>
        <taxon>Tracheophyta</taxon>
        <taxon>Spermatophyta</taxon>
        <taxon>Magnoliopsida</taxon>
        <taxon>eudicotyledons</taxon>
        <taxon>Gunneridae</taxon>
        <taxon>Pentapetalae</taxon>
        <taxon>rosids</taxon>
        <taxon>malvids</taxon>
        <taxon>Malvales</taxon>
        <taxon>Malvaceae</taxon>
        <taxon>Malvoideae</taxon>
        <taxon>Hibiscus</taxon>
    </lineage>
</organism>